<dbReference type="Pfam" id="PF00984">
    <property type="entry name" value="UDPG_MGDP_dh"/>
    <property type="match status" value="1"/>
</dbReference>
<evidence type="ECO:0000256" key="4">
    <source>
        <dbReference type="ARBA" id="ARBA00015132"/>
    </source>
</evidence>
<dbReference type="Pfam" id="PF03720">
    <property type="entry name" value="UDPG_MGDP_dh_C"/>
    <property type="match status" value="1"/>
</dbReference>
<keyword evidence="6 8" id="KW-0520">NAD</keyword>
<keyword evidence="5 8" id="KW-0560">Oxidoreductase</keyword>
<dbReference type="InterPro" id="IPR017476">
    <property type="entry name" value="UDP-Glc/GDP-Man"/>
</dbReference>
<dbReference type="EC" id="1.1.1.22" evidence="3 8"/>
<evidence type="ECO:0000313" key="11">
    <source>
        <dbReference type="Proteomes" id="UP001549691"/>
    </source>
</evidence>
<dbReference type="Gene3D" id="3.40.50.720">
    <property type="entry name" value="NAD(P)-binding Rossmann-like Domain"/>
    <property type="match status" value="2"/>
</dbReference>
<keyword evidence="11" id="KW-1185">Reference proteome</keyword>
<dbReference type="PANTHER" id="PTHR43750">
    <property type="entry name" value="UDP-GLUCOSE 6-DEHYDROGENASE TUAD"/>
    <property type="match status" value="1"/>
</dbReference>
<evidence type="ECO:0000256" key="3">
    <source>
        <dbReference type="ARBA" id="ARBA00012954"/>
    </source>
</evidence>
<dbReference type="SMART" id="SM00984">
    <property type="entry name" value="UDPG_MGDP_dh_C"/>
    <property type="match status" value="1"/>
</dbReference>
<dbReference type="Gene3D" id="1.20.5.100">
    <property type="entry name" value="Cytochrome c1, transmembrane anchor, C-terminal"/>
    <property type="match status" value="1"/>
</dbReference>
<dbReference type="Pfam" id="PF03721">
    <property type="entry name" value="UDPG_MGDP_dh_N"/>
    <property type="match status" value="1"/>
</dbReference>
<dbReference type="NCBIfam" id="TIGR03026">
    <property type="entry name" value="NDP-sugDHase"/>
    <property type="match status" value="1"/>
</dbReference>
<dbReference type="Proteomes" id="UP001549691">
    <property type="component" value="Unassembled WGS sequence"/>
</dbReference>
<feature type="domain" description="UDP-glucose/GDP-mannose dehydrogenase C-terminal" evidence="9">
    <location>
        <begin position="320"/>
        <end position="424"/>
    </location>
</feature>
<evidence type="ECO:0000256" key="1">
    <source>
        <dbReference type="ARBA" id="ARBA00004701"/>
    </source>
</evidence>
<evidence type="ECO:0000259" key="9">
    <source>
        <dbReference type="SMART" id="SM00984"/>
    </source>
</evidence>
<dbReference type="InterPro" id="IPR036291">
    <property type="entry name" value="NAD(P)-bd_dom_sf"/>
</dbReference>
<accession>A0ABV2TFF8</accession>
<comment type="similarity">
    <text evidence="2 8">Belongs to the UDP-glucose/GDP-mannose dehydrogenase family.</text>
</comment>
<evidence type="ECO:0000256" key="2">
    <source>
        <dbReference type="ARBA" id="ARBA00006601"/>
    </source>
</evidence>
<protein>
    <recommendedName>
        <fullName evidence="4 8">UDP-glucose 6-dehydrogenase</fullName>
        <ecNumber evidence="3 8">1.1.1.22</ecNumber>
    </recommendedName>
</protein>
<evidence type="ECO:0000313" key="10">
    <source>
        <dbReference type="EMBL" id="MET7012656.1"/>
    </source>
</evidence>
<organism evidence="10 11">
    <name type="scientific">Uliginosibacterium flavum</name>
    <dbReference type="NCBI Taxonomy" id="1396831"/>
    <lineage>
        <taxon>Bacteria</taxon>
        <taxon>Pseudomonadati</taxon>
        <taxon>Pseudomonadota</taxon>
        <taxon>Betaproteobacteria</taxon>
        <taxon>Rhodocyclales</taxon>
        <taxon>Zoogloeaceae</taxon>
        <taxon>Uliginosibacterium</taxon>
    </lineage>
</organism>
<dbReference type="SUPFAM" id="SSF48179">
    <property type="entry name" value="6-phosphogluconate dehydrogenase C-terminal domain-like"/>
    <property type="match status" value="1"/>
</dbReference>
<dbReference type="EMBL" id="JBEWZI010000001">
    <property type="protein sequence ID" value="MET7012656.1"/>
    <property type="molecule type" value="Genomic_DNA"/>
</dbReference>
<reference evidence="10 11" key="1">
    <citation type="submission" date="2024-07" db="EMBL/GenBank/DDBJ databases">
        <title>Uliginosibacterium flavum JJ3220;KACC:17644.</title>
        <authorList>
            <person name="Kim M.K."/>
        </authorList>
    </citation>
    <scope>NUCLEOTIDE SEQUENCE [LARGE SCALE GENOMIC DNA]</scope>
    <source>
        <strain evidence="10 11">KACC:17644</strain>
    </source>
</reference>
<dbReference type="PROSITE" id="PS51257">
    <property type="entry name" value="PROKAR_LIPOPROTEIN"/>
    <property type="match status" value="1"/>
</dbReference>
<dbReference type="PIRSF" id="PIRSF000124">
    <property type="entry name" value="UDPglc_GDPman_dh"/>
    <property type="match status" value="1"/>
</dbReference>
<comment type="caution">
    <text evidence="10">The sequence shown here is derived from an EMBL/GenBank/DDBJ whole genome shotgun (WGS) entry which is preliminary data.</text>
</comment>
<dbReference type="PANTHER" id="PTHR43750:SF3">
    <property type="entry name" value="UDP-GLUCOSE 6-DEHYDROGENASE TUAD"/>
    <property type="match status" value="1"/>
</dbReference>
<comment type="pathway">
    <text evidence="1">Nucleotide-sugar biosynthesis; UDP-alpha-D-glucuronate biosynthesis; UDP-alpha-D-glucuronate from UDP-alpha-D-glucose: step 1/1.</text>
</comment>
<dbReference type="SUPFAM" id="SSF51735">
    <property type="entry name" value="NAD(P)-binding Rossmann-fold domains"/>
    <property type="match status" value="1"/>
</dbReference>
<dbReference type="InterPro" id="IPR014026">
    <property type="entry name" value="UDP-Glc/GDP-Man_DH_dimer"/>
</dbReference>
<evidence type="ECO:0000256" key="7">
    <source>
        <dbReference type="ARBA" id="ARBA00047473"/>
    </source>
</evidence>
<dbReference type="PIRSF" id="PIRSF500134">
    <property type="entry name" value="UDPglc_DH_bac"/>
    <property type="match status" value="1"/>
</dbReference>
<dbReference type="InterPro" id="IPR008927">
    <property type="entry name" value="6-PGluconate_DH-like_C_sf"/>
</dbReference>
<evidence type="ECO:0000256" key="6">
    <source>
        <dbReference type="ARBA" id="ARBA00023027"/>
    </source>
</evidence>
<dbReference type="InterPro" id="IPR036220">
    <property type="entry name" value="UDP-Glc/GDP-Man_DH_C_sf"/>
</dbReference>
<dbReference type="GO" id="GO:0016491">
    <property type="term" value="F:oxidoreductase activity"/>
    <property type="evidence" value="ECO:0007669"/>
    <property type="project" value="UniProtKB-KW"/>
</dbReference>
<dbReference type="RefSeq" id="WP_354599119.1">
    <property type="nucleotide sequence ID" value="NZ_JBEWZI010000001.1"/>
</dbReference>
<sequence>MKITVVGTGYVGLVSGACLAEVGNDVLCLDLDAAKIRILKDGGIPIHEPGLDQVVARNVAAGRLRFTTNIEDAVRHGTIQFIAVGTPPDEDGSADLKYVLAAARNIGRTMTDYKVVIDKSTVPVGTADKVRAAIADELAKRGVEVPYSVVSNPEFLKEGAAVEDFLRPDRIVVGAEDEQAINLMRALYAPFQRNHEKLVIMDVRSAELTKYAANAMLATRISFMNELAILAEKMGADIEQVRQGIGSDPRIGWHFLYAGCGYGGSCFPKDVKALIKTAADAGQHLKVLQAVEDANDAQKMVLVDKIVARFGADLSGKHFAIWGLAFKPNTDDMREAPSRVIIDELFKRGATLTAYDPVAMPETRRIFGEEPRLSYAERPMQALDGADALVIVTEWKEFRSPDFDAIKAVLKSPVIIDGRNMYATDLPRAAGLEYYGIGRK</sequence>
<evidence type="ECO:0000256" key="8">
    <source>
        <dbReference type="PIRNR" id="PIRNR000124"/>
    </source>
</evidence>
<comment type="catalytic activity">
    <reaction evidence="7 8">
        <text>UDP-alpha-D-glucose + 2 NAD(+) + H2O = UDP-alpha-D-glucuronate + 2 NADH + 3 H(+)</text>
        <dbReference type="Rhea" id="RHEA:23596"/>
        <dbReference type="ChEBI" id="CHEBI:15377"/>
        <dbReference type="ChEBI" id="CHEBI:15378"/>
        <dbReference type="ChEBI" id="CHEBI:57540"/>
        <dbReference type="ChEBI" id="CHEBI:57945"/>
        <dbReference type="ChEBI" id="CHEBI:58052"/>
        <dbReference type="ChEBI" id="CHEBI:58885"/>
        <dbReference type="EC" id="1.1.1.22"/>
    </reaction>
</comment>
<evidence type="ECO:0000256" key="5">
    <source>
        <dbReference type="ARBA" id="ARBA00023002"/>
    </source>
</evidence>
<gene>
    <name evidence="10" type="ORF">ABXR19_00535</name>
</gene>
<dbReference type="InterPro" id="IPR001732">
    <property type="entry name" value="UDP-Glc/GDP-Man_DH_N"/>
</dbReference>
<proteinExistence type="inferred from homology"/>
<dbReference type="InterPro" id="IPR014027">
    <property type="entry name" value="UDP-Glc/GDP-Man_DH_C"/>
</dbReference>
<name>A0ABV2TFF8_9RHOO</name>
<dbReference type="SUPFAM" id="SSF52413">
    <property type="entry name" value="UDP-glucose/GDP-mannose dehydrogenase C-terminal domain"/>
    <property type="match status" value="1"/>
</dbReference>
<dbReference type="InterPro" id="IPR028357">
    <property type="entry name" value="UDPglc_DH_bac"/>
</dbReference>